<dbReference type="InterPro" id="IPR050921">
    <property type="entry name" value="T4SS_GSP_E_ATPase"/>
</dbReference>
<comment type="caution">
    <text evidence="3">The sequence shown here is derived from an EMBL/GenBank/DDBJ whole genome shotgun (WGS) entry which is preliminary data.</text>
</comment>
<proteinExistence type="inferred from homology"/>
<dbReference type="Gene3D" id="3.30.450.380">
    <property type="match status" value="1"/>
</dbReference>
<dbReference type="CDD" id="cd01130">
    <property type="entry name" value="VirB11-like_ATPase"/>
    <property type="match status" value="1"/>
</dbReference>
<accession>A0A2K2FK65</accession>
<dbReference type="EMBL" id="NIOJ01000005">
    <property type="protein sequence ID" value="PNU00977.1"/>
    <property type="molecule type" value="Genomic_DNA"/>
</dbReference>
<dbReference type="OrthoDB" id="2058019at2"/>
<dbReference type="InterPro" id="IPR001482">
    <property type="entry name" value="T2SS/T4SS_dom"/>
</dbReference>
<evidence type="ECO:0000313" key="3">
    <source>
        <dbReference type="EMBL" id="PNU00977.1"/>
    </source>
</evidence>
<dbReference type="GO" id="GO:0016887">
    <property type="term" value="F:ATP hydrolysis activity"/>
    <property type="evidence" value="ECO:0007669"/>
    <property type="project" value="InterPro"/>
</dbReference>
<feature type="domain" description="Bacterial type II secretion system protein E" evidence="2">
    <location>
        <begin position="158"/>
        <end position="359"/>
    </location>
</feature>
<dbReference type="InterPro" id="IPR027417">
    <property type="entry name" value="P-loop_NTPase"/>
</dbReference>
<evidence type="ECO:0000259" key="2">
    <source>
        <dbReference type="Pfam" id="PF00437"/>
    </source>
</evidence>
<protein>
    <recommendedName>
        <fullName evidence="2">Bacterial type II secretion system protein E domain-containing protein</fullName>
    </recommendedName>
</protein>
<dbReference type="Pfam" id="PF00437">
    <property type="entry name" value="T2SSE"/>
    <property type="match status" value="1"/>
</dbReference>
<dbReference type="AlphaFoldDB" id="A0A2K2FK65"/>
<dbReference type="PANTHER" id="PTHR30486">
    <property type="entry name" value="TWITCHING MOTILITY PROTEIN PILT"/>
    <property type="match status" value="1"/>
</dbReference>
<dbReference type="KEGG" id="cthd:CDO33_00760"/>
<comment type="similarity">
    <text evidence="1">Belongs to the GSP E family.</text>
</comment>
<evidence type="ECO:0000256" key="1">
    <source>
        <dbReference type="ARBA" id="ARBA00006611"/>
    </source>
</evidence>
<dbReference type="SUPFAM" id="SSF52540">
    <property type="entry name" value="P-loop containing nucleoside triphosphate hydrolases"/>
    <property type="match status" value="1"/>
</dbReference>
<organism evidence="3 4">
    <name type="scientific">Clostridium thermosuccinogenes</name>
    <dbReference type="NCBI Taxonomy" id="84032"/>
    <lineage>
        <taxon>Bacteria</taxon>
        <taxon>Bacillati</taxon>
        <taxon>Bacillota</taxon>
        <taxon>Clostridia</taxon>
        <taxon>Eubacteriales</taxon>
        <taxon>Clostridiaceae</taxon>
        <taxon>Clostridium</taxon>
    </lineage>
</organism>
<keyword evidence="4" id="KW-1185">Reference proteome</keyword>
<dbReference type="Proteomes" id="UP000236151">
    <property type="component" value="Unassembled WGS sequence"/>
</dbReference>
<gene>
    <name evidence="3" type="ORF">CDQ84_03620</name>
</gene>
<dbReference type="RefSeq" id="WP_103080359.1">
    <property type="nucleotide sequence ID" value="NZ_CP021850.1"/>
</dbReference>
<dbReference type="PANTHER" id="PTHR30486:SF6">
    <property type="entry name" value="TYPE IV PILUS RETRACTATION ATPASE PILT"/>
    <property type="match status" value="1"/>
</dbReference>
<sequence>MPVVQTLNKCDESIVHPGKSSVNDLVEKITFDILREIPQLVVEVESGNLDKRMLEKEIIRNIDKNKYFLGSSREELIRKVFDYMFGYWDLEQYIQDESISDIDGIRYDYFTVKRNGIKEEIPLKFSTEQQFDSFCKLVAIRNGGILNENDSHCRVTDEKNRLRINVSIRPRNITGPAINIRKHPKESPGLKELEQQGMMDGRLRAFFEELACSSANIVFCGKGAAGKTTLLRALSKSFDSKERVLVCESDSEIYPDNPNFIVQRIKKNNEGGKAITLRDLVKDGLTMSLDTYIIGEIVGDEAWEFVKAGLTGHRILATTHSQSSEDVFDRLITLIKSANVDHTEKTLRRMLASSIDVVVLLKKFKVVEVIEVIGYDEHKDTINTACLFGFNILEEDEERISGEFVQHGEISGKLGKKMMKKG</sequence>
<reference evidence="3 4" key="1">
    <citation type="submission" date="2017-06" db="EMBL/GenBank/DDBJ databases">
        <title>Investigating the central metabolism of Clostridium thermosuccinogenes.</title>
        <authorList>
            <person name="Koendjbiharie J.G."/>
            <person name="van Kranenburg R."/>
        </authorList>
    </citation>
    <scope>NUCLEOTIDE SEQUENCE [LARGE SCALE GENOMIC DNA]</scope>
    <source>
        <strain evidence="3 4">DSM 5806</strain>
    </source>
</reference>
<evidence type="ECO:0000313" key="4">
    <source>
        <dbReference type="Proteomes" id="UP000236151"/>
    </source>
</evidence>
<name>A0A2K2FK65_9CLOT</name>
<dbReference type="Gene3D" id="3.40.50.300">
    <property type="entry name" value="P-loop containing nucleotide triphosphate hydrolases"/>
    <property type="match status" value="1"/>
</dbReference>